<dbReference type="OMA" id="NICGNDE"/>
<reference evidence="3" key="1">
    <citation type="submission" date="2018-11" db="EMBL/GenBank/DDBJ databases">
        <authorList>
            <person name="Grassa J C."/>
        </authorList>
    </citation>
    <scope>NUCLEOTIDE SEQUENCE [LARGE SCALE GENOMIC DNA]</scope>
</reference>
<dbReference type="Pfam" id="PF13456">
    <property type="entry name" value="RVT_3"/>
    <property type="match status" value="1"/>
</dbReference>
<dbReference type="InterPro" id="IPR044730">
    <property type="entry name" value="RNase_H-like_dom_plant"/>
</dbReference>
<reference evidence="3" key="2">
    <citation type="submission" date="2021-03" db="UniProtKB">
        <authorList>
            <consortium name="EnsemblPlants"/>
        </authorList>
    </citation>
    <scope>IDENTIFICATION</scope>
</reference>
<dbReference type="Proteomes" id="UP000596661">
    <property type="component" value="Chromosome 5"/>
</dbReference>
<sequence>MIKNKVWQKVRGWKGSMFSVAGKEVLIKAILQAMPTYTMSCFQLPKSTTKSLHSMAARFWWGSSVRQKKVHWCKWNYMCKQKEKGGLGFRDLGLFNQALLAKQVWRCLRCPTLLSSRVLKACYYPGVDVLDAKCGSHSSFMWRSMMWGKKLLLKGYRWRIGNGNGVQVLDDPWLPRPVTFRVYDKPEFPQELYVVDLKLADGGWDEGFIKAHFNEEDVDLILNLPSGSWGVEDKIMWHYTKNGEYTVRSGYRLAHDMREVSYQSNDKEKEQWWQSLWKAKVPPKVKHFAWKVCHTWLPTNYPLSKRGIPVVPTCPRCKGGWIEDGAHVLWDCSWSKEVWKKCGLWDQVVKVRSSDVLLVLQQLQKVCSPSTFDFILVVSWHLWSVRNKYVHGGYPPKAGDIVEWYGKYVQEFQQGVGRSKGGGTRQKQRWELPAVGCFAVNVDAGDEVGMVRFASATVVRFARSPLVAKLMAIWEGLLAGIQRWLPRFLVQTDCLQAVRLIHGEELGCREEDGLIMEIQRLLQHGSVGGLRFVFREANVVAHVLANYALVNKVRAMWIGVSPPCACHAIDRDLPVPCNR</sequence>
<dbReference type="GO" id="GO:0003676">
    <property type="term" value="F:nucleic acid binding"/>
    <property type="evidence" value="ECO:0007669"/>
    <property type="project" value="InterPro"/>
</dbReference>
<feature type="domain" description="Reverse transcriptase zinc-binding" evidence="2">
    <location>
        <begin position="263"/>
        <end position="339"/>
    </location>
</feature>
<dbReference type="CDD" id="cd06222">
    <property type="entry name" value="RNase_H_like"/>
    <property type="match status" value="1"/>
</dbReference>
<dbReference type="EnsemblPlants" id="evm.model.05.514">
    <property type="protein sequence ID" value="cds.evm.model.05.514"/>
    <property type="gene ID" value="evm.TU.05.514"/>
</dbReference>
<dbReference type="InterPro" id="IPR002156">
    <property type="entry name" value="RNaseH_domain"/>
</dbReference>
<evidence type="ECO:0000259" key="2">
    <source>
        <dbReference type="Pfam" id="PF13966"/>
    </source>
</evidence>
<dbReference type="PANTHER" id="PTHR33116:SF86">
    <property type="entry name" value="REVERSE TRANSCRIPTASE DOMAIN-CONTAINING PROTEIN"/>
    <property type="match status" value="1"/>
</dbReference>
<dbReference type="PANTHER" id="PTHR33116">
    <property type="entry name" value="REVERSE TRANSCRIPTASE ZINC-BINDING DOMAIN-CONTAINING PROTEIN-RELATED-RELATED"/>
    <property type="match status" value="1"/>
</dbReference>
<keyword evidence="4" id="KW-1185">Reference proteome</keyword>
<protein>
    <submittedName>
        <fullName evidence="3">Uncharacterized protein</fullName>
    </submittedName>
</protein>
<dbReference type="InterPro" id="IPR026960">
    <property type="entry name" value="RVT-Znf"/>
</dbReference>
<evidence type="ECO:0000259" key="1">
    <source>
        <dbReference type="Pfam" id="PF13456"/>
    </source>
</evidence>
<name>A0A803PQQ6_CANSA</name>
<evidence type="ECO:0000313" key="4">
    <source>
        <dbReference type="Proteomes" id="UP000596661"/>
    </source>
</evidence>
<proteinExistence type="predicted"/>
<dbReference type="Pfam" id="PF13966">
    <property type="entry name" value="zf-RVT"/>
    <property type="match status" value="1"/>
</dbReference>
<organism evidence="3 4">
    <name type="scientific">Cannabis sativa</name>
    <name type="common">Hemp</name>
    <name type="synonym">Marijuana</name>
    <dbReference type="NCBI Taxonomy" id="3483"/>
    <lineage>
        <taxon>Eukaryota</taxon>
        <taxon>Viridiplantae</taxon>
        <taxon>Streptophyta</taxon>
        <taxon>Embryophyta</taxon>
        <taxon>Tracheophyta</taxon>
        <taxon>Spermatophyta</taxon>
        <taxon>Magnoliopsida</taxon>
        <taxon>eudicotyledons</taxon>
        <taxon>Gunneridae</taxon>
        <taxon>Pentapetalae</taxon>
        <taxon>rosids</taxon>
        <taxon>fabids</taxon>
        <taxon>Rosales</taxon>
        <taxon>Cannabaceae</taxon>
        <taxon>Cannabis</taxon>
    </lineage>
</organism>
<dbReference type="EMBL" id="UZAU01000426">
    <property type="status" value="NOT_ANNOTATED_CDS"/>
    <property type="molecule type" value="Genomic_DNA"/>
</dbReference>
<dbReference type="GO" id="GO:0004523">
    <property type="term" value="F:RNA-DNA hybrid ribonuclease activity"/>
    <property type="evidence" value="ECO:0007669"/>
    <property type="project" value="InterPro"/>
</dbReference>
<feature type="domain" description="RNase H type-1" evidence="1">
    <location>
        <begin position="446"/>
        <end position="548"/>
    </location>
</feature>
<evidence type="ECO:0000313" key="3">
    <source>
        <dbReference type="EnsemblPlants" id="cds.evm.model.05.514"/>
    </source>
</evidence>
<dbReference type="AlphaFoldDB" id="A0A803PQQ6"/>
<dbReference type="Gramene" id="evm.model.05.514">
    <property type="protein sequence ID" value="cds.evm.model.05.514"/>
    <property type="gene ID" value="evm.TU.05.514"/>
</dbReference>
<accession>A0A803PQQ6</accession>